<feature type="region of interest" description="Disordered" evidence="11">
    <location>
        <begin position="1189"/>
        <end position="1208"/>
    </location>
</feature>
<reference evidence="14 15" key="1">
    <citation type="journal article" date="2013" name="BMC Genomics">
        <title>The genome and transcriptome of the pine saprophyte Ophiostoma piceae, and a comparison with the bark beetle-associated pine pathogen Grosmannia clavigera.</title>
        <authorList>
            <person name="Haridas S."/>
            <person name="Wang Y."/>
            <person name="Lim L."/>
            <person name="Massoumi Alamouti S."/>
            <person name="Jackman S."/>
            <person name="Docking R."/>
            <person name="Robertson G."/>
            <person name="Birol I."/>
            <person name="Bohlmann J."/>
            <person name="Breuil C."/>
        </authorList>
    </citation>
    <scope>NUCLEOTIDE SEQUENCE [LARGE SCALE GENOMIC DNA]</scope>
    <source>
        <strain evidence="14 15">UAMH 11346</strain>
    </source>
</reference>
<dbReference type="SUPFAM" id="SSF53300">
    <property type="entry name" value="vWA-like"/>
    <property type="match status" value="1"/>
</dbReference>
<dbReference type="InterPro" id="IPR001841">
    <property type="entry name" value="Znf_RING"/>
</dbReference>
<dbReference type="GO" id="GO:0016567">
    <property type="term" value="P:protein ubiquitination"/>
    <property type="evidence" value="ECO:0007669"/>
    <property type="project" value="InterPro"/>
</dbReference>
<dbReference type="InterPro" id="IPR044066">
    <property type="entry name" value="TRIAD_supradom"/>
</dbReference>
<feature type="compositionally biased region" description="Acidic residues" evidence="11">
    <location>
        <begin position="1192"/>
        <end position="1208"/>
    </location>
</feature>
<keyword evidence="9" id="KW-0862">Zinc</keyword>
<evidence type="ECO:0000256" key="7">
    <source>
        <dbReference type="ARBA" id="ARBA00022771"/>
    </source>
</evidence>
<comment type="catalytic activity">
    <reaction evidence="1">
        <text>[E2 ubiquitin-conjugating enzyme]-S-ubiquitinyl-L-cysteine + [acceptor protein]-L-lysine = [E2 ubiquitin-conjugating enzyme]-L-cysteine + [acceptor protein]-N(6)-ubiquitinyl-L-lysine.</text>
        <dbReference type="EC" id="2.3.2.31"/>
    </reaction>
</comment>
<dbReference type="InterPro" id="IPR036465">
    <property type="entry name" value="vWFA_dom_sf"/>
</dbReference>
<evidence type="ECO:0000259" key="13">
    <source>
        <dbReference type="PROSITE" id="PS51873"/>
    </source>
</evidence>
<evidence type="ECO:0000256" key="10">
    <source>
        <dbReference type="PROSITE-ProRule" id="PRU00175"/>
    </source>
</evidence>
<dbReference type="EMBL" id="KE148179">
    <property type="protein sequence ID" value="EPE02423.1"/>
    <property type="molecule type" value="Genomic_DNA"/>
</dbReference>
<dbReference type="InterPro" id="IPR054694">
    <property type="entry name" value="Parkin-like_IBR"/>
</dbReference>
<organism evidence="14 15">
    <name type="scientific">Ophiostoma piceae (strain UAMH 11346)</name>
    <name type="common">Sap stain fungus</name>
    <dbReference type="NCBI Taxonomy" id="1262450"/>
    <lineage>
        <taxon>Eukaryota</taxon>
        <taxon>Fungi</taxon>
        <taxon>Dikarya</taxon>
        <taxon>Ascomycota</taxon>
        <taxon>Pezizomycotina</taxon>
        <taxon>Sordariomycetes</taxon>
        <taxon>Sordariomycetidae</taxon>
        <taxon>Ophiostomatales</taxon>
        <taxon>Ophiostomataceae</taxon>
        <taxon>Ophiostoma</taxon>
    </lineage>
</organism>
<dbReference type="InterPro" id="IPR031127">
    <property type="entry name" value="E3_UB_ligase_RBR"/>
</dbReference>
<dbReference type="OrthoDB" id="1431934at2759"/>
<dbReference type="STRING" id="1262450.S3C892"/>
<dbReference type="PROSITE" id="PS51873">
    <property type="entry name" value="TRIAD"/>
    <property type="match status" value="1"/>
</dbReference>
<evidence type="ECO:0000313" key="15">
    <source>
        <dbReference type="Proteomes" id="UP000016923"/>
    </source>
</evidence>
<dbReference type="Gene3D" id="3.40.50.410">
    <property type="entry name" value="von Willebrand factor, type A domain"/>
    <property type="match status" value="1"/>
</dbReference>
<dbReference type="eggNOG" id="KOG0006">
    <property type="taxonomic scope" value="Eukaryota"/>
</dbReference>
<evidence type="ECO:0000256" key="1">
    <source>
        <dbReference type="ARBA" id="ARBA00001798"/>
    </source>
</evidence>
<evidence type="ECO:0000256" key="11">
    <source>
        <dbReference type="SAM" id="MobiDB-lite"/>
    </source>
</evidence>
<keyword evidence="15" id="KW-1185">Reference proteome</keyword>
<evidence type="ECO:0000256" key="9">
    <source>
        <dbReference type="ARBA" id="ARBA00022833"/>
    </source>
</evidence>
<dbReference type="AlphaFoldDB" id="S3C892"/>
<dbReference type="VEuPathDB" id="FungiDB:F503_00691"/>
<dbReference type="InterPro" id="IPR013083">
    <property type="entry name" value="Znf_RING/FYVE/PHD"/>
</dbReference>
<dbReference type="Pfam" id="PF22605">
    <property type="entry name" value="IBR_2"/>
    <property type="match status" value="1"/>
</dbReference>
<keyword evidence="5" id="KW-0479">Metal-binding</keyword>
<dbReference type="Gene3D" id="3.30.40.10">
    <property type="entry name" value="Zinc/RING finger domain, C3HC4 (zinc finger)"/>
    <property type="match status" value="1"/>
</dbReference>
<dbReference type="PANTHER" id="PTHR11685">
    <property type="entry name" value="RBR FAMILY RING FINGER AND IBR DOMAIN-CONTAINING"/>
    <property type="match status" value="1"/>
</dbReference>
<dbReference type="Gene3D" id="1.20.120.1750">
    <property type="match status" value="1"/>
</dbReference>
<comment type="pathway">
    <text evidence="2">Protein modification; protein ubiquitination.</text>
</comment>
<feature type="domain" description="RING-type" evidence="12">
    <location>
        <begin position="988"/>
        <end position="1047"/>
    </location>
</feature>
<protein>
    <recommendedName>
        <fullName evidence="3">RBR-type E3 ubiquitin transferase</fullName>
        <ecNumber evidence="3">2.3.2.31</ecNumber>
    </recommendedName>
</protein>
<dbReference type="GO" id="GO:0008270">
    <property type="term" value="F:zinc ion binding"/>
    <property type="evidence" value="ECO:0007669"/>
    <property type="project" value="UniProtKB-KW"/>
</dbReference>
<dbReference type="PROSITE" id="PS50089">
    <property type="entry name" value="ZF_RING_2"/>
    <property type="match status" value="1"/>
</dbReference>
<dbReference type="Proteomes" id="UP000016923">
    <property type="component" value="Unassembled WGS sequence"/>
</dbReference>
<proteinExistence type="predicted"/>
<evidence type="ECO:0000256" key="8">
    <source>
        <dbReference type="ARBA" id="ARBA00022786"/>
    </source>
</evidence>
<feature type="domain" description="RING-type" evidence="13">
    <location>
        <begin position="984"/>
        <end position="1190"/>
    </location>
</feature>
<accession>S3C892</accession>
<dbReference type="GO" id="GO:0061630">
    <property type="term" value="F:ubiquitin protein ligase activity"/>
    <property type="evidence" value="ECO:0007669"/>
    <property type="project" value="UniProtKB-EC"/>
</dbReference>
<evidence type="ECO:0000256" key="4">
    <source>
        <dbReference type="ARBA" id="ARBA00022679"/>
    </source>
</evidence>
<evidence type="ECO:0000313" key="14">
    <source>
        <dbReference type="EMBL" id="EPE02423.1"/>
    </source>
</evidence>
<keyword evidence="6" id="KW-0677">Repeat</keyword>
<dbReference type="SUPFAM" id="SSF57850">
    <property type="entry name" value="RING/U-box"/>
    <property type="match status" value="2"/>
</dbReference>
<evidence type="ECO:0000259" key="12">
    <source>
        <dbReference type="PROSITE" id="PS50089"/>
    </source>
</evidence>
<gene>
    <name evidence="14" type="ORF">F503_00691</name>
</gene>
<keyword evidence="8" id="KW-0833">Ubl conjugation pathway</keyword>
<sequence length="1208" mass="131090">MARPTDLLIVTDATGSMSYYLQSLCDSIPEIIHISELTGCFERIAVIAYHDYDNHGIVNEWSGWYHTKQIGQHALFLDGEGEANDAFAGANHDTTSLAGLLKFVNGLRPTGGGDNPEATKSGLALAYSKLRADAETIVLLYTDAPPHTARSGGSHYLREKLMLTFDDTEDDGTVLATGIDAGWIKNEMRNRAAALLPPYGVSDFKFADWVSAANTLQPRARVFCMAENVVYDKTMTMYTYLSARTGGASFQVASDSKPAEITAFSVALVLAVMGVTNHESESKGNGGHTELEKLGAAGWRSFQTWALASGITQGWALLSYHDTAGIDFLADEADKRADQYLFTKDNLRLDPLEDEPSVADLYKHLPVTSAMTSLALDPAITDPAKRYKADALYRSFVTSKLEEILKDNAAAVTRNPVFGALWRAVCSDRQNDARARLLDLFSSGIDRIQNRYENEMAKAWLANSYDYVGDILAILDAVPEHDRFPCVYLDPTQDFSIGADAEDDDGDAISSAPAALTREDLLEIARSCDGRILRRIGRVLTRLTYAASAADLPQHIKTAVAANVRDPAEPGFLSLVPLALATKEHGRNFWRILLHTIVPGTFVSARPAALVAALSLRMGIAPLRDVADYELVLASNVWNNLDIPETWNASCLNLLLAADRDYTARVAAGTSKTVEVAAETDGVRVAVEGVVLSDVDRKLFATLVDYKHLESNLVSTLTARVGWTPAKTKALMGPTAVCRVCTFPRSVTMMAADNVCGLCCMYDGDDPAKKTTTRKPDEAAQMVRANVSATDSDTTRLWWVECGVRQCRAQYVVYNPDLLNARPKCWYCRRDGLSAGVVKASSQSKPSSAPTVECTTCLSRILWPEAYRPEGFSTSSYECPACVSGAFKTVVDIDVTARALEAENGLAWLLRNDGNKIAKPFTDRSVFHTAKTAGIDGLADSVKVFPLATEAYAELQLTLDGKLVRNTPALVDELRAWVSGRRAQGESCSLCFSTFYGARSRNQKLRRACGRTGCAQRVCGDCFRGWYGINSRGRLLNLAALSCPFCRRQPAPAAIASVGNNMQTLGNLREAVANAGTWVYGWCEDCGTAKAYAERVCAQQVDGAAEHLQNWRCEECAARRTSASGGGGVEARIKACPQCKTPTEKTGGCDHIACVVPGCGAHWCFFCGEAVSSTGIYKHMSEEHGGWFDGGDGYDDDGYGDDGSDADE</sequence>
<dbReference type="OMA" id="LAYRDYC"/>
<name>S3C892_OPHP1</name>
<evidence type="ECO:0000256" key="3">
    <source>
        <dbReference type="ARBA" id="ARBA00012251"/>
    </source>
</evidence>
<evidence type="ECO:0000256" key="6">
    <source>
        <dbReference type="ARBA" id="ARBA00022737"/>
    </source>
</evidence>
<dbReference type="EC" id="2.3.2.31" evidence="3"/>
<keyword evidence="7 10" id="KW-0863">Zinc-finger</keyword>
<dbReference type="HOGENOM" id="CLU_004581_1_0_1"/>
<evidence type="ECO:0000256" key="2">
    <source>
        <dbReference type="ARBA" id="ARBA00004906"/>
    </source>
</evidence>
<evidence type="ECO:0000256" key="5">
    <source>
        <dbReference type="ARBA" id="ARBA00022723"/>
    </source>
</evidence>
<keyword evidence="4" id="KW-0808">Transferase</keyword>